<dbReference type="GO" id="GO:0005509">
    <property type="term" value="F:calcium ion binding"/>
    <property type="evidence" value="ECO:0007669"/>
    <property type="project" value="InterPro"/>
</dbReference>
<feature type="region of interest" description="Disordered" evidence="1">
    <location>
        <begin position="1"/>
        <end position="24"/>
    </location>
</feature>
<protein>
    <recommendedName>
        <fullName evidence="4">MAM domain-containing protein</fullName>
    </recommendedName>
</protein>
<evidence type="ECO:0000313" key="3">
    <source>
        <dbReference type="Proteomes" id="UP000256512"/>
    </source>
</evidence>
<name>A0A3D9BKN9_9FLAO</name>
<keyword evidence="3" id="KW-1185">Reference proteome</keyword>
<dbReference type="Proteomes" id="UP000256512">
    <property type="component" value="Unassembled WGS sequence"/>
</dbReference>
<dbReference type="EMBL" id="QNVS01000030">
    <property type="protein sequence ID" value="REC54105.1"/>
    <property type="molecule type" value="Genomic_DNA"/>
</dbReference>
<accession>A0A3D9BKN9</accession>
<evidence type="ECO:0000313" key="2">
    <source>
        <dbReference type="EMBL" id="REC54105.1"/>
    </source>
</evidence>
<reference evidence="2 3" key="1">
    <citation type="journal article" date="2006" name="Int. J. Syst. Evol. Microbiol.">
        <title>Chryseobacterium piscium sp. nov., isolated from fish of the South Atlantic Ocean off South Africa.</title>
        <authorList>
            <person name="de Beer H."/>
            <person name="Hugo C.J."/>
            <person name="Jooste P.J."/>
            <person name="Vancanneyt M."/>
            <person name="Coenye T."/>
            <person name="Vandamme P."/>
        </authorList>
    </citation>
    <scope>NUCLEOTIDE SEQUENCE [LARGE SCALE GENOMIC DNA]</scope>
    <source>
        <strain evidence="2 3">CCUG 51923</strain>
    </source>
</reference>
<gene>
    <name evidence="2" type="ORF">DRF62_10810</name>
</gene>
<evidence type="ECO:0000256" key="1">
    <source>
        <dbReference type="SAM" id="MobiDB-lite"/>
    </source>
</evidence>
<sequence>MSPTDDFDGDGIINSIDLDDDNDGILDTIEDPTNPTNTVTNPTFDTNTNGWNLASQWKRYSNALGGREDNVATPASASQSNVVLKNNCTTYAIYELKIRTDNYEASGGPINTESMEFGAYLGGVRLFGMSNPTTSASPTITRDAAANGIINEFRVDGVLINASTPKSVTIAAYHSIQISFNPAALPATGNIEFRYTSTGDDVLIDNVYYYINPCLDTDNDGILNKFDLDSDGDGCPDALEAGTVPYATINGGTYSSGTLVNAGGSTTTSPFAIVGNKTIPANYGANGFYNNIESNDTSTAAYNSSYTYDNATNNSKTDACKDTDGDNIPDVLDIDDDNDGVLDTTEQEAAACSTTNCTSWVNVQTTAGTSAPATIIVDGEQITYTITTNLGFTPQSTEYWTTLQCGLGTITGLSYWQRVDVNNQTVTFNFSKPVVNLQFVLSAIENVPESVQVTTNNTTGQQTICASCGKTNIVPVDANTINVFGDGSNAQIFSINGTPYTTASIKVTNVGGAFLLAYGICDLAIKPDAKYVDIDTDNDGIPNRLDLDSDGDGCPDTKEAILYNHPAEASIPGIVNNGSGGTVTSTTANVPNAMVPGPYGSNGFADALQSASNPDAYKYVYTYQFVATDADVSTCDNKFLFDIDSDNDGIPDAVESPSCFYTEAQAMDITEGVTSDFSWSATNPLSNTYDNNTAATNYGSVAGAVSIQNKALITFDLPVIDAALIDNVKLNVGSSFGAGKWKLQGLDMNTNVWTDLSNTAGQAMNSTTNPTTYTFTNTLQPTIRYHSYRIIGIDNVNILTTGRLIEFTIQYKNYNPSLHRTKTGCNSDADGDGVPNYIDRDSDGDGCPDALEAGISKSLLVPGSFFNTGGQVMGDYVTVGGNYGDNGLGDSVETTPDSGVINYTSTYAQYATNKTLNFCTDTDGDNVPDLIDLDDDNDGVLDTTECTYPATPTNTSTSDIFAVWSNATTAAGTNLAPTYLTSVGSWTAGSGLTAAISSSAINVSNVNGSSLADAFGANEYLEHPFTTTADNYNWLYYIRTSSATANYHWAMLISDDNFVTYTILNIDMVRSGNGVIVNDVNDYQLKPSTSYKVRTYFWGASAFPFDEFTMFGYSECDTDIDGAPNRLDLDSDGDGCTDAVESGTVDQAGGNASSGTVVNVSGSTIVPNAIVGDNVPASYGVNGFYNGIENNDTAAATYLGTYTYASAINAAIASCTVVCHRPAALLGAVLSTPQGITSLQRAGTDNDNWPMVRKGAWTALESKTKGFIPNRLDTGQINSIPATNLREGMMVYNKDLDCLYINTDGTPTGWKCFKTQTCPN</sequence>
<dbReference type="SUPFAM" id="SSF103647">
    <property type="entry name" value="TSP type-3 repeat"/>
    <property type="match status" value="1"/>
</dbReference>
<organism evidence="2 3">
    <name type="scientific">Chryseobacterium piscium</name>
    <dbReference type="NCBI Taxonomy" id="333702"/>
    <lineage>
        <taxon>Bacteria</taxon>
        <taxon>Pseudomonadati</taxon>
        <taxon>Bacteroidota</taxon>
        <taxon>Flavobacteriia</taxon>
        <taxon>Flavobacteriales</taxon>
        <taxon>Weeksellaceae</taxon>
        <taxon>Chryseobacterium group</taxon>
        <taxon>Chryseobacterium</taxon>
    </lineage>
</organism>
<comment type="caution">
    <text evidence="2">The sequence shown here is derived from an EMBL/GenBank/DDBJ whole genome shotgun (WGS) entry which is preliminary data.</text>
</comment>
<dbReference type="InterPro" id="IPR028974">
    <property type="entry name" value="TSP_type-3_rpt"/>
</dbReference>
<evidence type="ECO:0008006" key="4">
    <source>
        <dbReference type="Google" id="ProtNLM"/>
    </source>
</evidence>
<proteinExistence type="predicted"/>